<dbReference type="SUPFAM" id="SSF56784">
    <property type="entry name" value="HAD-like"/>
    <property type="match status" value="1"/>
</dbReference>
<dbReference type="PROSITE" id="PS01229">
    <property type="entry name" value="COF_2"/>
    <property type="match status" value="1"/>
</dbReference>
<name>A0A2M7XM21_9BACT</name>
<dbReference type="PANTHER" id="PTHR10000:SF8">
    <property type="entry name" value="HAD SUPERFAMILY HYDROLASE-LIKE, TYPE 3"/>
    <property type="match status" value="1"/>
</dbReference>
<evidence type="ECO:0000313" key="1">
    <source>
        <dbReference type="EMBL" id="PJA49869.1"/>
    </source>
</evidence>
<dbReference type="EMBL" id="PFWP01000023">
    <property type="protein sequence ID" value="PJA49869.1"/>
    <property type="molecule type" value="Genomic_DNA"/>
</dbReference>
<reference evidence="2" key="1">
    <citation type="submission" date="2017-09" db="EMBL/GenBank/DDBJ databases">
        <title>Depth-based differentiation of microbial function through sediment-hosted aquifers and enrichment of novel symbionts in the deep terrestrial subsurface.</title>
        <authorList>
            <person name="Probst A.J."/>
            <person name="Ladd B."/>
            <person name="Jarett J.K."/>
            <person name="Geller-Mcgrath D.E."/>
            <person name="Sieber C.M.K."/>
            <person name="Emerson J.B."/>
            <person name="Anantharaman K."/>
            <person name="Thomas B.C."/>
            <person name="Malmstrom R."/>
            <person name="Stieglmeier M."/>
            <person name="Klingl A."/>
            <person name="Woyke T."/>
            <person name="Ryan C.M."/>
            <person name="Banfield J.F."/>
        </authorList>
    </citation>
    <scope>NUCLEOTIDE SEQUENCE [LARGE SCALE GENOMIC DNA]</scope>
</reference>
<dbReference type="InterPro" id="IPR000150">
    <property type="entry name" value="Cof"/>
</dbReference>
<dbReference type="InterPro" id="IPR023214">
    <property type="entry name" value="HAD_sf"/>
</dbReference>
<dbReference type="GO" id="GO:0000287">
    <property type="term" value="F:magnesium ion binding"/>
    <property type="evidence" value="ECO:0007669"/>
    <property type="project" value="TreeGrafter"/>
</dbReference>
<proteinExistence type="predicted"/>
<dbReference type="GO" id="GO:0016791">
    <property type="term" value="F:phosphatase activity"/>
    <property type="evidence" value="ECO:0007669"/>
    <property type="project" value="TreeGrafter"/>
</dbReference>
<dbReference type="GO" id="GO:0005829">
    <property type="term" value="C:cytosol"/>
    <property type="evidence" value="ECO:0007669"/>
    <property type="project" value="TreeGrafter"/>
</dbReference>
<dbReference type="PANTHER" id="PTHR10000">
    <property type="entry name" value="PHOSPHOSERINE PHOSPHATASE"/>
    <property type="match status" value="1"/>
</dbReference>
<dbReference type="Gene3D" id="3.40.50.1000">
    <property type="entry name" value="HAD superfamily/HAD-like"/>
    <property type="match status" value="1"/>
</dbReference>
<dbReference type="Pfam" id="PF08282">
    <property type="entry name" value="Hydrolase_3"/>
    <property type="match status" value="1"/>
</dbReference>
<dbReference type="Gene3D" id="3.30.1240.10">
    <property type="match status" value="1"/>
</dbReference>
<protein>
    <recommendedName>
        <fullName evidence="3">Cof-type HAD-IIB family hydrolase</fullName>
    </recommendedName>
</protein>
<dbReference type="InterPro" id="IPR036412">
    <property type="entry name" value="HAD-like_sf"/>
</dbReference>
<gene>
    <name evidence="1" type="ORF">CO169_00785</name>
</gene>
<sequence>MTKQLISFGQLKNKRYKGILIDVDLTLTNSLHIISVKTQDVIRKVSKKIPVGLCTGRSFAMLRNYILKFFPNASLHVLSGGGEVSTSTGKAIWQQNIKSNLVKHIAIEVEKMRGEFCFSKGNTLYGSKHILNNYSKHPWNIKTDFPHNLGSWDTPLISIVDINKDVKSFILSLSSINAKEMMGPDGLPYFDITKKGINKSLGAKKWTKILNIDLTDVIAFGDNLNDIELLQKVGTGIAMGNANDEVKKAVKFIIGDTDNDSLALCLEQLFL</sequence>
<dbReference type="Proteomes" id="UP000230062">
    <property type="component" value="Unassembled WGS sequence"/>
</dbReference>
<evidence type="ECO:0008006" key="3">
    <source>
        <dbReference type="Google" id="ProtNLM"/>
    </source>
</evidence>
<organism evidence="1 2">
    <name type="scientific">Candidatus Shapirobacteria bacterium CG_4_9_14_3_um_filter_39_13</name>
    <dbReference type="NCBI Taxonomy" id="1974479"/>
    <lineage>
        <taxon>Bacteria</taxon>
        <taxon>Candidatus Shapironibacteriota</taxon>
    </lineage>
</organism>
<dbReference type="AlphaFoldDB" id="A0A2M7XM21"/>
<dbReference type="NCBIfam" id="TIGR00099">
    <property type="entry name" value="Cof-subfamily"/>
    <property type="match status" value="1"/>
</dbReference>
<accession>A0A2M7XM21</accession>
<evidence type="ECO:0000313" key="2">
    <source>
        <dbReference type="Proteomes" id="UP000230062"/>
    </source>
</evidence>
<comment type="caution">
    <text evidence="1">The sequence shown here is derived from an EMBL/GenBank/DDBJ whole genome shotgun (WGS) entry which is preliminary data.</text>
</comment>